<dbReference type="EMBL" id="ABSU01000016">
    <property type="protein sequence ID" value="EFE32262.1"/>
    <property type="molecule type" value="Genomic_DNA"/>
</dbReference>
<dbReference type="PANTHER" id="PTHR38644">
    <property type="entry name" value="EXPRESSED PROTEIN"/>
    <property type="match status" value="1"/>
</dbReference>
<dbReference type="AlphaFoldDB" id="D4AX57"/>
<comment type="caution">
    <text evidence="2">The sequence shown here is derived from an EMBL/GenBank/DDBJ whole genome shotgun (WGS) entry which is preliminary data.</text>
</comment>
<evidence type="ECO:0000313" key="2">
    <source>
        <dbReference type="EMBL" id="EFE32262.1"/>
    </source>
</evidence>
<dbReference type="eggNOG" id="ENOG502RY8K">
    <property type="taxonomic scope" value="Eukaryota"/>
</dbReference>
<organism evidence="2 3">
    <name type="scientific">Arthroderma benhamiae (strain ATCC MYA-4681 / CBS 112371)</name>
    <name type="common">Trichophyton mentagrophytes</name>
    <dbReference type="NCBI Taxonomy" id="663331"/>
    <lineage>
        <taxon>Eukaryota</taxon>
        <taxon>Fungi</taxon>
        <taxon>Dikarya</taxon>
        <taxon>Ascomycota</taxon>
        <taxon>Pezizomycotina</taxon>
        <taxon>Eurotiomycetes</taxon>
        <taxon>Eurotiomycetidae</taxon>
        <taxon>Onygenales</taxon>
        <taxon>Arthrodermataceae</taxon>
        <taxon>Trichophyton</taxon>
    </lineage>
</organism>
<keyword evidence="3" id="KW-1185">Reference proteome</keyword>
<proteinExistence type="predicted"/>
<dbReference type="HOGENOM" id="CLU_023613_1_0_1"/>
<dbReference type="GeneID" id="9522980"/>
<gene>
    <name evidence="2" type="ORF">ARB_00784</name>
</gene>
<feature type="domain" description="Mmc1 C-terminal" evidence="1">
    <location>
        <begin position="409"/>
        <end position="607"/>
    </location>
</feature>
<reference evidence="3" key="1">
    <citation type="journal article" date="2011" name="Genome Biol.">
        <title>Comparative and functional genomics provide insights into the pathogenicity of dermatophytic fungi.</title>
        <authorList>
            <person name="Burmester A."/>
            <person name="Shelest E."/>
            <person name="Gloeckner G."/>
            <person name="Heddergott C."/>
            <person name="Schindler S."/>
            <person name="Staib P."/>
            <person name="Heidel A."/>
            <person name="Felder M."/>
            <person name="Petzold A."/>
            <person name="Szafranski K."/>
            <person name="Feuermann M."/>
            <person name="Pedruzzi I."/>
            <person name="Priebe S."/>
            <person name="Groth M."/>
            <person name="Winkler R."/>
            <person name="Li W."/>
            <person name="Kniemeyer O."/>
            <person name="Schroeckh V."/>
            <person name="Hertweck C."/>
            <person name="Hube B."/>
            <person name="White T.C."/>
            <person name="Platzer M."/>
            <person name="Guthke R."/>
            <person name="Heitman J."/>
            <person name="Woestemeyer J."/>
            <person name="Zipfel P.F."/>
            <person name="Monod M."/>
            <person name="Brakhage A.A."/>
        </authorList>
    </citation>
    <scope>NUCLEOTIDE SEQUENCE [LARGE SCALE GENOMIC DNA]</scope>
    <source>
        <strain evidence="3">ATCC MYA-4681 / CBS 112371</strain>
    </source>
</reference>
<dbReference type="OMA" id="WAERAHT"/>
<evidence type="ECO:0000259" key="1">
    <source>
        <dbReference type="Pfam" id="PF23868"/>
    </source>
</evidence>
<accession>D4AX57</accession>
<dbReference type="Pfam" id="PF23867">
    <property type="entry name" value="Mmc1_N"/>
    <property type="match status" value="1"/>
</dbReference>
<protein>
    <recommendedName>
        <fullName evidence="1">Mmc1 C-terminal domain-containing protein</fullName>
    </recommendedName>
</protein>
<dbReference type="InterPro" id="IPR056196">
    <property type="entry name" value="Mmc1_C"/>
</dbReference>
<dbReference type="PANTHER" id="PTHR38644:SF1">
    <property type="entry name" value="EXPRESSED PROTEIN"/>
    <property type="match status" value="1"/>
</dbReference>
<sequence length="651" mass="72037">MAAKKLDYACFCCIDNFAKKSARDITDNPQLTCAPTPMPGKYHVSLIQRTPLLARRLFFCPSCSQIRHLSFSSGPAPTARSTIKHSASTLSGSSIVSATKNIPERFQELYKALEELKNTPGNHVDLGRLELAQRGIETENPLIRIAVFGLGGTQTSARLVRLLLADPLGPKEAWEDQLDSRANNDSGSFLIRYGDKYEVSPGNSLLPTVSIPSNLLRKANLEILMSPLGTNIISLKEPIANSLQIATISIPSTDGSPATHIQYPVHRSIICGDGIDGLFTFAKLTGRTDTGELGPVKAVFQAPLSKSPENGNGYVSFIDIDRAEVALDKFRESAQNATAYQEGWDGSRIQPIIDWLAAAPTDQTVSPDIRHLLDSVLNEADTKIKQHEKKTLADVQASSVPEEVRESLNAMISGWAERAHEELRTSLDEAFRCKSWQSLVWWKLFWRVDDVPMICSSLLQKQWLTQAEKEALWIGGRFQQARLLEDDSSVGKEICTPSTEDASPESPRSAPVFTPWRTQITESRNKLTASTIMPLHSLAQSLVMFSLSTTGLTSALSALTYFSTTTTSLSEAGTFAAVGLIYSVWRQQKKWDLARRTWETDIREEGRKALRYTEDSMRIVIRDGNRPAMPPTETEVKESIKRARNALSNVL</sequence>
<evidence type="ECO:0000313" key="3">
    <source>
        <dbReference type="Proteomes" id="UP000008866"/>
    </source>
</evidence>
<dbReference type="RefSeq" id="XP_003012902.1">
    <property type="nucleotide sequence ID" value="XM_003012856.1"/>
</dbReference>
<dbReference type="STRING" id="663331.D4AX57"/>
<dbReference type="KEGG" id="abe:ARB_00784"/>
<dbReference type="Proteomes" id="UP000008866">
    <property type="component" value="Unassembled WGS sequence"/>
</dbReference>
<name>D4AX57_ARTBC</name>
<dbReference type="Pfam" id="PF23868">
    <property type="entry name" value="Mmc1_C"/>
    <property type="match status" value="1"/>
</dbReference>